<comment type="subcellular location">
    <subcellularLocation>
        <location evidence="1">Membrane</location>
        <topology evidence="1">Single-pass membrane protein</topology>
    </subcellularLocation>
</comment>
<feature type="domain" description="Band 7" evidence="3">
    <location>
        <begin position="137"/>
        <end position="291"/>
    </location>
</feature>
<dbReference type="PANTHER" id="PTHR10264">
    <property type="entry name" value="BAND 7 PROTEIN-RELATED"/>
    <property type="match status" value="1"/>
</dbReference>
<sequence length="366" mass="42400">MKRVRINAGKVGLVFRNGDYIKVITQGTHWLFINQNILMYDLSQEFNTPVAIEILLKDSVLAEMLEVIDVKDNELMLQYENNNFKKVLQSGRYLYWKGFVDRTFQIIDTNKIYITENVEKSLFNNFELNKYIQTFNVDAYEKAVLLINDIYIKTLTGGAYRFWKNEATVKVLKADMRQLQLEIAGQELLTKDKATIRINFYTQYKVVNIEQALLENKDYEKQLYILMQLALRTYVGGFTLDELLENKDSIAKVVFDEVSRSTDKLGVKVINCGMRDVILTGDMKEIMNQVLVAQKKAQANIITRREETASTRSLLNTAKLMEDNEMLYKLKEMEYVEKIADKIGEITVSGNGNMVTQLKEIFSVNK</sequence>
<comment type="similarity">
    <text evidence="2">Belongs to the band 7/mec-2 family.</text>
</comment>
<dbReference type="GO" id="GO:0005886">
    <property type="term" value="C:plasma membrane"/>
    <property type="evidence" value="ECO:0007669"/>
    <property type="project" value="InterPro"/>
</dbReference>
<dbReference type="SMART" id="SM00244">
    <property type="entry name" value="PHB"/>
    <property type="match status" value="1"/>
</dbReference>
<dbReference type="InterPro" id="IPR043202">
    <property type="entry name" value="Band-7_stomatin-like"/>
</dbReference>
<evidence type="ECO:0000313" key="5">
    <source>
        <dbReference type="Proteomes" id="UP000176050"/>
    </source>
</evidence>
<evidence type="ECO:0000259" key="3">
    <source>
        <dbReference type="SMART" id="SM00244"/>
    </source>
</evidence>
<dbReference type="PANTHER" id="PTHR10264:SF83">
    <property type="entry name" value="BLL5629 PROTEIN"/>
    <property type="match status" value="1"/>
</dbReference>
<dbReference type="STRING" id="1850246.LPB138_07175"/>
<reference evidence="4 5" key="1">
    <citation type="submission" date="2016-10" db="EMBL/GenBank/DDBJ databases">
        <title>Lutibacter sp. LPB0138, isolated from marine gastropod.</title>
        <authorList>
            <person name="Kim E."/>
            <person name="Yi H."/>
        </authorList>
    </citation>
    <scope>NUCLEOTIDE SEQUENCE [LARGE SCALE GENOMIC DNA]</scope>
    <source>
        <strain evidence="4 5">LPB0138</strain>
    </source>
</reference>
<dbReference type="Proteomes" id="UP000176050">
    <property type="component" value="Chromosome"/>
</dbReference>
<dbReference type="SUPFAM" id="SSF117892">
    <property type="entry name" value="Band 7/SPFH domain"/>
    <property type="match status" value="1"/>
</dbReference>
<dbReference type="InterPro" id="IPR001107">
    <property type="entry name" value="Band_7"/>
</dbReference>
<dbReference type="InterPro" id="IPR001972">
    <property type="entry name" value="Stomatin_HflK_fam"/>
</dbReference>
<dbReference type="KEGG" id="lul:LPB138_07175"/>
<accession>A0A1D8P7F3</accession>
<keyword evidence="5" id="KW-1185">Reference proteome</keyword>
<dbReference type="RefSeq" id="WP_070236611.1">
    <property type="nucleotide sequence ID" value="NZ_CP017478.1"/>
</dbReference>
<proteinExistence type="inferred from homology"/>
<dbReference type="Gene3D" id="3.30.479.30">
    <property type="entry name" value="Band 7 domain"/>
    <property type="match status" value="1"/>
</dbReference>
<dbReference type="CDD" id="cd13438">
    <property type="entry name" value="SPFH_eoslipins_u2"/>
    <property type="match status" value="1"/>
</dbReference>
<dbReference type="OrthoDB" id="5501731at2"/>
<dbReference type="EMBL" id="CP017478">
    <property type="protein sequence ID" value="AOW20468.1"/>
    <property type="molecule type" value="Genomic_DNA"/>
</dbReference>
<evidence type="ECO:0000313" key="4">
    <source>
        <dbReference type="EMBL" id="AOW20468.1"/>
    </source>
</evidence>
<dbReference type="InterPro" id="IPR036013">
    <property type="entry name" value="Band_7/SPFH_dom_sf"/>
</dbReference>
<gene>
    <name evidence="4" type="ORF">LPB138_07175</name>
</gene>
<evidence type="ECO:0000256" key="1">
    <source>
        <dbReference type="ARBA" id="ARBA00004167"/>
    </source>
</evidence>
<dbReference type="Pfam" id="PF01145">
    <property type="entry name" value="Band_7"/>
    <property type="match status" value="1"/>
</dbReference>
<protein>
    <submittedName>
        <fullName evidence="4">Peptidase</fullName>
    </submittedName>
</protein>
<evidence type="ECO:0000256" key="2">
    <source>
        <dbReference type="ARBA" id="ARBA00008164"/>
    </source>
</evidence>
<dbReference type="AlphaFoldDB" id="A0A1D8P7F3"/>
<dbReference type="PRINTS" id="PR00721">
    <property type="entry name" value="STOMATIN"/>
</dbReference>
<name>A0A1D8P7F3_9FLAO</name>
<organism evidence="4 5">
    <name type="scientific">Urechidicola croceus</name>
    <dbReference type="NCBI Taxonomy" id="1850246"/>
    <lineage>
        <taxon>Bacteria</taxon>
        <taxon>Pseudomonadati</taxon>
        <taxon>Bacteroidota</taxon>
        <taxon>Flavobacteriia</taxon>
        <taxon>Flavobacteriales</taxon>
        <taxon>Flavobacteriaceae</taxon>
        <taxon>Urechidicola</taxon>
    </lineage>
</organism>